<dbReference type="EMBL" id="CP003806">
    <property type="protein sequence ID" value="AGF49210.1"/>
    <property type="molecule type" value="Genomic_DNA"/>
</dbReference>
<evidence type="ECO:0000256" key="8">
    <source>
        <dbReference type="RuleBase" id="RU363013"/>
    </source>
</evidence>
<comment type="function">
    <text evidence="7">Involved in the gluconeogenesis. Catalyzes stereospecifically the conversion of dihydroxyacetone phosphate (DHAP) to D-glyceraldehyde-3-phosphate (G3P).</text>
</comment>
<dbReference type="OrthoDB" id="9809429at2"/>
<evidence type="ECO:0000256" key="4">
    <source>
        <dbReference type="ARBA" id="ARBA00022490"/>
    </source>
</evidence>
<evidence type="ECO:0000313" key="10">
    <source>
        <dbReference type="Proteomes" id="UP000011658"/>
    </source>
</evidence>
<dbReference type="InterPro" id="IPR000652">
    <property type="entry name" value="Triosephosphate_isomerase"/>
</dbReference>
<keyword evidence="4 7" id="KW-0963">Cytoplasm</keyword>
<evidence type="ECO:0000256" key="6">
    <source>
        <dbReference type="ARBA" id="ARBA00023235"/>
    </source>
</evidence>
<evidence type="ECO:0000256" key="2">
    <source>
        <dbReference type="ARBA" id="ARBA00007422"/>
    </source>
</evidence>
<dbReference type="PROSITE" id="PS51440">
    <property type="entry name" value="TIM_2"/>
    <property type="match status" value="1"/>
</dbReference>
<comment type="pathway">
    <text evidence="7 8">Carbohydrate biosynthesis; gluconeogenesis.</text>
</comment>
<dbReference type="GO" id="GO:0019563">
    <property type="term" value="P:glycerol catabolic process"/>
    <property type="evidence" value="ECO:0007669"/>
    <property type="project" value="TreeGrafter"/>
</dbReference>
<dbReference type="FunFam" id="3.20.20.70:FF:000016">
    <property type="entry name" value="Triosephosphate isomerase"/>
    <property type="match status" value="1"/>
</dbReference>
<feature type="binding site" evidence="7">
    <location>
        <position position="175"/>
    </location>
    <ligand>
        <name>substrate</name>
    </ligand>
</feature>
<dbReference type="HOGENOM" id="CLU_024251_2_1_4"/>
<dbReference type="UniPathway" id="UPA00109">
    <property type="reaction ID" value="UER00189"/>
</dbReference>
<feature type="binding site" evidence="7">
    <location>
        <position position="211"/>
    </location>
    <ligand>
        <name>substrate</name>
    </ligand>
</feature>
<protein>
    <recommendedName>
        <fullName evidence="7 8">Triosephosphate isomerase</fullName>
        <shortName evidence="7">TIM</shortName>
        <shortName evidence="7">TPI</shortName>
        <ecNumber evidence="7 8">5.3.1.1</ecNumber>
    </recommendedName>
    <alternativeName>
        <fullName evidence="7">Triose-phosphate isomerase</fullName>
    </alternativeName>
</protein>
<dbReference type="KEGG" id="kga:ST1E_0888"/>
<comment type="subunit">
    <text evidence="7 8">Homodimer.</text>
</comment>
<dbReference type="NCBIfam" id="TIGR00419">
    <property type="entry name" value="tim"/>
    <property type="match status" value="1"/>
</dbReference>
<comment type="catalytic activity">
    <reaction evidence="7 8">
        <text>D-glyceraldehyde 3-phosphate = dihydroxyacetone phosphate</text>
        <dbReference type="Rhea" id="RHEA:18585"/>
        <dbReference type="ChEBI" id="CHEBI:57642"/>
        <dbReference type="ChEBI" id="CHEBI:59776"/>
        <dbReference type="EC" id="5.3.1.1"/>
    </reaction>
</comment>
<evidence type="ECO:0000256" key="3">
    <source>
        <dbReference type="ARBA" id="ARBA00022432"/>
    </source>
</evidence>
<comment type="subcellular location">
    <subcellularLocation>
        <location evidence="7 8">Cytoplasm</location>
    </subcellularLocation>
</comment>
<dbReference type="PANTHER" id="PTHR21139:SF42">
    <property type="entry name" value="TRIOSEPHOSPHATE ISOMERASE"/>
    <property type="match status" value="1"/>
</dbReference>
<proteinExistence type="inferred from homology"/>
<dbReference type="Proteomes" id="UP000011658">
    <property type="component" value="Chromosome"/>
</dbReference>
<dbReference type="GO" id="GO:0046166">
    <property type="term" value="P:glyceraldehyde-3-phosphate biosynthetic process"/>
    <property type="evidence" value="ECO:0007669"/>
    <property type="project" value="TreeGrafter"/>
</dbReference>
<name>M1MBJ3_9PROT</name>
<keyword evidence="3 7" id="KW-0312">Gluconeogenesis</keyword>
<sequence length="247" mass="26750">MIIKNSNRLVLGNWKMNGSVLDNAILLSGLKNVDCSLHCDFGVLVPFPYLSQALSVLHGTKIYWGAQNLSEHNSGAYTGEVSASMLKEFGCSLVLVGHSERRILYKETNSDIARKAFAAISLGITPVVCFGETLDEYKSKKTFNVIENQVSSILKLGKEKVSRMIFSYEPVWAIGSGSAASPEYAQDIHAFIRGMLDKIGAGNIRILYGGSVKASNAASFFMMPDIDGALVGNASLIIDDFLGITKL</sequence>
<feature type="active site" description="Proton acceptor" evidence="7">
    <location>
        <position position="169"/>
    </location>
</feature>
<dbReference type="GO" id="GO:0006094">
    <property type="term" value="P:gluconeogenesis"/>
    <property type="evidence" value="ECO:0007669"/>
    <property type="project" value="UniProtKB-UniRule"/>
</dbReference>
<dbReference type="STRING" id="1208921.ST1E_0888"/>
<comment type="pathway">
    <text evidence="1 7 8">Carbohydrate degradation; glycolysis; D-glyceraldehyde 3-phosphate from glycerone phosphate: step 1/1.</text>
</comment>
<keyword evidence="5 7" id="KW-0324">Glycolysis</keyword>
<reference evidence="9 10" key="1">
    <citation type="journal article" date="2013" name="Genome Biol. Evol.">
        <title>Genome evolution and phylogenomic analysis of candidatus kinetoplastibacterium, the betaproteobacterial endosymbionts of strigomonas and angomonas.</title>
        <authorList>
            <person name="Alves J.M."/>
            <person name="Serrano M.G."/>
            <person name="Maia da Silva F."/>
            <person name="Voegtly L.J."/>
            <person name="Matveyev A.V."/>
            <person name="Teixeira M.M."/>
            <person name="Camargo E.P."/>
            <person name="Buck G.A."/>
        </authorList>
    </citation>
    <scope>NUCLEOTIDE SEQUENCE [LARGE SCALE GENOMIC DNA]</scope>
    <source>
        <strain evidence="9 10">TCC219</strain>
    </source>
</reference>
<evidence type="ECO:0000256" key="5">
    <source>
        <dbReference type="ARBA" id="ARBA00023152"/>
    </source>
</evidence>
<keyword evidence="6 7" id="KW-0413">Isomerase</keyword>
<dbReference type="PATRIC" id="fig|1208921.3.peg.496"/>
<dbReference type="InterPro" id="IPR035990">
    <property type="entry name" value="TIM_sf"/>
</dbReference>
<organism evidence="9 10">
    <name type="scientific">Candidatus Kinetoplastidibacterium galati TCC219</name>
    <dbReference type="NCBI Taxonomy" id="1208921"/>
    <lineage>
        <taxon>Bacteria</taxon>
        <taxon>Pseudomonadati</taxon>
        <taxon>Pseudomonadota</taxon>
        <taxon>Betaproteobacteria</taxon>
        <taxon>Candidatus Kinetoplastidibacterium</taxon>
    </lineage>
</organism>
<dbReference type="PANTHER" id="PTHR21139">
    <property type="entry name" value="TRIOSEPHOSPHATE ISOMERASE"/>
    <property type="match status" value="1"/>
</dbReference>
<gene>
    <name evidence="7" type="primary">tpiA</name>
    <name evidence="9" type="ORF">ST1E_0888</name>
</gene>
<dbReference type="eggNOG" id="COG0149">
    <property type="taxonomic scope" value="Bacteria"/>
</dbReference>
<comment type="similarity">
    <text evidence="2 7 8">Belongs to the triosephosphate isomerase family.</text>
</comment>
<dbReference type="CDD" id="cd00311">
    <property type="entry name" value="TIM"/>
    <property type="match status" value="1"/>
</dbReference>
<dbReference type="InterPro" id="IPR022896">
    <property type="entry name" value="TrioseP_Isoase_bac/euk"/>
</dbReference>
<evidence type="ECO:0000256" key="7">
    <source>
        <dbReference type="HAMAP-Rule" id="MF_00147"/>
    </source>
</evidence>
<dbReference type="Pfam" id="PF00121">
    <property type="entry name" value="TIM"/>
    <property type="match status" value="1"/>
</dbReference>
<dbReference type="RefSeq" id="WP_015389694.1">
    <property type="nucleotide sequence ID" value="NC_020284.1"/>
</dbReference>
<evidence type="ECO:0000313" key="9">
    <source>
        <dbReference type="EMBL" id="AGF49210.1"/>
    </source>
</evidence>
<comment type="caution">
    <text evidence="7">Lacks conserved residue(s) required for the propagation of feature annotation.</text>
</comment>
<dbReference type="HAMAP" id="MF_00147_B">
    <property type="entry name" value="TIM_B"/>
    <property type="match status" value="1"/>
</dbReference>
<dbReference type="GO" id="GO:0004807">
    <property type="term" value="F:triose-phosphate isomerase activity"/>
    <property type="evidence" value="ECO:0007669"/>
    <property type="project" value="UniProtKB-UniRule"/>
</dbReference>
<dbReference type="AlphaFoldDB" id="M1MBJ3"/>
<dbReference type="GO" id="GO:0006096">
    <property type="term" value="P:glycolytic process"/>
    <property type="evidence" value="ECO:0007669"/>
    <property type="project" value="UniProtKB-UniRule"/>
</dbReference>
<dbReference type="EC" id="5.3.1.1" evidence="7 8"/>
<dbReference type="GO" id="GO:0005829">
    <property type="term" value="C:cytosol"/>
    <property type="evidence" value="ECO:0007669"/>
    <property type="project" value="TreeGrafter"/>
</dbReference>
<dbReference type="InterPro" id="IPR013785">
    <property type="entry name" value="Aldolase_TIM"/>
</dbReference>
<evidence type="ECO:0000256" key="1">
    <source>
        <dbReference type="ARBA" id="ARBA00004680"/>
    </source>
</evidence>
<dbReference type="UniPathway" id="UPA00138"/>
<keyword evidence="10" id="KW-1185">Reference proteome</keyword>
<feature type="active site" description="Electrophile" evidence="7">
    <location>
        <position position="98"/>
    </location>
</feature>
<dbReference type="SUPFAM" id="SSF51351">
    <property type="entry name" value="Triosephosphate isomerase (TIM)"/>
    <property type="match status" value="1"/>
</dbReference>
<dbReference type="Gene3D" id="3.20.20.70">
    <property type="entry name" value="Aldolase class I"/>
    <property type="match status" value="1"/>
</dbReference>
<feature type="binding site" evidence="7">
    <location>
        <begin position="13"/>
        <end position="15"/>
    </location>
    <ligand>
        <name>substrate</name>
    </ligand>
</feature>
<accession>M1MBJ3</accession>